<dbReference type="Gene3D" id="1.10.10.10">
    <property type="entry name" value="Winged helix-like DNA-binding domain superfamily/Winged helix DNA-binding domain"/>
    <property type="match status" value="2"/>
</dbReference>
<evidence type="ECO:0000256" key="1">
    <source>
        <dbReference type="ARBA" id="ARBA00008894"/>
    </source>
</evidence>
<dbReference type="PANTHER" id="PTHR15140">
    <property type="entry name" value="TUBULIN-SPECIFIC CHAPERONE E"/>
    <property type="match status" value="1"/>
</dbReference>
<dbReference type="InterPro" id="IPR058922">
    <property type="entry name" value="WHD_DRP"/>
</dbReference>
<keyword evidence="5" id="KW-0611">Plant defense</keyword>
<name>A0AAW2WIP0_SESRA</name>
<dbReference type="InterPro" id="IPR032675">
    <property type="entry name" value="LRR_dom_sf"/>
</dbReference>
<feature type="domain" description="Disease resistance R13L4/SHOC-2-like LRR" evidence="9">
    <location>
        <begin position="109"/>
        <end position="453"/>
    </location>
</feature>
<evidence type="ECO:0000259" key="9">
    <source>
        <dbReference type="Pfam" id="PF23598"/>
    </source>
</evidence>
<gene>
    <name evidence="10" type="ORF">Sradi_0076200</name>
</gene>
<dbReference type="Pfam" id="PF23598">
    <property type="entry name" value="LRR_14"/>
    <property type="match status" value="2"/>
</dbReference>
<evidence type="ECO:0000313" key="10">
    <source>
        <dbReference type="EMBL" id="KAL0441373.1"/>
    </source>
</evidence>
<evidence type="ECO:0000256" key="4">
    <source>
        <dbReference type="ARBA" id="ARBA00022741"/>
    </source>
</evidence>
<evidence type="ECO:0000256" key="2">
    <source>
        <dbReference type="ARBA" id="ARBA00022614"/>
    </source>
</evidence>
<dbReference type="PANTHER" id="PTHR15140:SF33">
    <property type="entry name" value="LATE BLIGHT RESISTANCE PROTEIN HOMOLOG R1A-3 ISOFORM X1"/>
    <property type="match status" value="1"/>
</dbReference>
<dbReference type="Gene3D" id="1.10.8.430">
    <property type="entry name" value="Helical domain of apoptotic protease-activating factors"/>
    <property type="match status" value="1"/>
</dbReference>
<dbReference type="FunFam" id="1.10.10.10:FF:000322">
    <property type="entry name" value="Probable disease resistance protein At1g63360"/>
    <property type="match status" value="1"/>
</dbReference>
<dbReference type="GO" id="GO:0006952">
    <property type="term" value="P:defense response"/>
    <property type="evidence" value="ECO:0007669"/>
    <property type="project" value="UniProtKB-KW"/>
</dbReference>
<proteinExistence type="inferred from homology"/>
<reference evidence="10" key="2">
    <citation type="journal article" date="2024" name="Plant">
        <title>Genomic evolution and insights into agronomic trait innovations of Sesamum species.</title>
        <authorList>
            <person name="Miao H."/>
            <person name="Wang L."/>
            <person name="Qu L."/>
            <person name="Liu H."/>
            <person name="Sun Y."/>
            <person name="Le M."/>
            <person name="Wang Q."/>
            <person name="Wei S."/>
            <person name="Zheng Y."/>
            <person name="Lin W."/>
            <person name="Duan Y."/>
            <person name="Cao H."/>
            <person name="Xiong S."/>
            <person name="Wang X."/>
            <person name="Wei L."/>
            <person name="Li C."/>
            <person name="Ma Q."/>
            <person name="Ju M."/>
            <person name="Zhao R."/>
            <person name="Li G."/>
            <person name="Mu C."/>
            <person name="Tian Q."/>
            <person name="Mei H."/>
            <person name="Zhang T."/>
            <person name="Gao T."/>
            <person name="Zhang H."/>
        </authorList>
    </citation>
    <scope>NUCLEOTIDE SEQUENCE</scope>
    <source>
        <strain evidence="10">G02</strain>
    </source>
</reference>
<keyword evidence="2" id="KW-0433">Leucine-rich repeat</keyword>
<feature type="domain" description="NB-ARC" evidence="7">
    <location>
        <begin position="702"/>
        <end position="816"/>
    </location>
</feature>
<evidence type="ECO:0000259" key="8">
    <source>
        <dbReference type="Pfam" id="PF23559"/>
    </source>
</evidence>
<dbReference type="SUPFAM" id="SSF52058">
    <property type="entry name" value="L domain-like"/>
    <property type="match status" value="2"/>
</dbReference>
<dbReference type="Gene3D" id="3.80.10.10">
    <property type="entry name" value="Ribonuclease Inhibitor"/>
    <property type="match status" value="2"/>
</dbReference>
<feature type="domain" description="Disease resistance R13L4/SHOC-2-like LRR" evidence="9">
    <location>
        <begin position="1031"/>
        <end position="1301"/>
    </location>
</feature>
<evidence type="ECO:0000256" key="5">
    <source>
        <dbReference type="ARBA" id="ARBA00022821"/>
    </source>
</evidence>
<sequence length="1350" mass="155679">MTYVSRLKKLWFAEGFKVKSLEAAEEYLNNLIDRNLIVPLMMGSSGKIKLCSMHDLLRDLCLREAQKEKFLSSLEIGQATTIHRRVVVHQISSKDKYDLHRVLHSAQLVRSLTCDFQEALPLASFRLLRVLKRTYSEDIFDLRRENGYLREAIFKLVNSRYLALGANSCFGHAFPSSMHFLWNLQTLIFRTTSYQIIDAPPEIWKMHQLRHLDVNVLRIPDPTTATGDEFVLPNLQKMSEIVNFKCCEAVVKRIPNINKLRICYNDFYSLIYCLENLGHSDISSLHYCLENLGRFQKLESLYFSLSSRVRRSDLVDSLSFPNSLKKLTLRGCRLQWEDITRKIGPLSLLQVLKLHKDSVIGSEWETVEGQFSRLRVLEITDIDDLEYLTADNSHFPCLHHLCLRHLHKLKKIPWGFGEIQTLELIELAMCSDSAVISVKEIAEQQEELGNEDLLVIVHLEPDSELAPELKSLASHRLFFGRDEVWLAKQKATAWSCCKRKDREYCAFELLESFTVSVNLLLLLEQIQHHPRPPVSLDKAQVQSLQENAAVLQDFLELYSHRLRQEYEEDGLMFRIADAAHAAEDVIENHIVDQILDQSTSTTGENISSTDHHFYQDLHKVIADMDLIKKDVIEIKEKTRIVQDPQLHRNSYPAGSLSSSTLQGRKQAMVGCVDVLNEIMDKLTGQQSAGCRVIPIVGMGGIVSQEYHIREILLELVCQENKERKEALTAMSDEGLGEMLYKSLCGRRYLIVMDDMWSIDVWEKINMFFPNTNTESRIMITTRLSNLALQISGSRGLRMNFLEENISWDLFCETVFGKIGNCPLELEEIGRRIAKNCKGLPLSVIVIGGLLAKSEKTQLYWKHIAENLSSVVNLDDNARCLRILYLSYQELPIHLKPCFLYMGVFPEDSKTCVSRLRKLWAAEGFLKPISGKSLEEVAEEYLKDLIDRNLVIVRLLGSRGTVSLCSMHDLLRDLCLREAKNEKFLFSLEHEQGTAIRRHNVVRQSSPIGFFQIAEGTETDLCRGFIYITTKSWYQIEDIFKLVNLRYLAFFAGTDLRFSFPSSIHNLWNLQTLIVTGLRSQTIDAPPEIWKMHQLRHVYIFKLRLPDPPTATGDEFALPNLLEMSIIKNFKWCEAVIKRIPNIKHLYIFYDDSSSLHYSLENLGYLHKLESLTCYFSCRVRRSYLVENLSVLHSLKKLTLWCCYLQWEDITRNIGSLPHLQVLKLNHGSTIGPTWETVDGLFCCLRFLEITYIDDMEQWTVAESSHFPRLNSLCLEELHKLKKIPSSFGDIQTLELIKLEMCSDSVVISAKEIAEQQEEFGNSDFRVEVYVEPNSELKSLTNHNFRVFTRR</sequence>
<keyword evidence="4" id="KW-0547">Nucleotide-binding</keyword>
<dbReference type="Gene3D" id="1.20.5.4130">
    <property type="match status" value="1"/>
</dbReference>
<organism evidence="10">
    <name type="scientific">Sesamum radiatum</name>
    <name type="common">Black benniseed</name>
    <dbReference type="NCBI Taxonomy" id="300843"/>
    <lineage>
        <taxon>Eukaryota</taxon>
        <taxon>Viridiplantae</taxon>
        <taxon>Streptophyta</taxon>
        <taxon>Embryophyta</taxon>
        <taxon>Tracheophyta</taxon>
        <taxon>Spermatophyta</taxon>
        <taxon>Magnoliopsida</taxon>
        <taxon>eudicotyledons</taxon>
        <taxon>Gunneridae</taxon>
        <taxon>Pentapetalae</taxon>
        <taxon>asterids</taxon>
        <taxon>lamiids</taxon>
        <taxon>Lamiales</taxon>
        <taxon>Pedaliaceae</taxon>
        <taxon>Sesamum</taxon>
    </lineage>
</organism>
<feature type="domain" description="Disease resistance protein winged helix" evidence="8">
    <location>
        <begin position="903"/>
        <end position="974"/>
    </location>
</feature>
<feature type="domain" description="Disease resistance protein winged helix" evidence="8">
    <location>
        <begin position="6"/>
        <end position="61"/>
    </location>
</feature>
<dbReference type="InterPro" id="IPR002182">
    <property type="entry name" value="NB-ARC"/>
</dbReference>
<protein>
    <submittedName>
        <fullName evidence="10">Late blight resistance proteinR1A-10</fullName>
    </submittedName>
</protein>
<comment type="similarity">
    <text evidence="1">Belongs to the disease resistance NB-LRR family.</text>
</comment>
<dbReference type="SUPFAM" id="SSF52540">
    <property type="entry name" value="P-loop containing nucleoside triphosphate hydrolases"/>
    <property type="match status" value="1"/>
</dbReference>
<evidence type="ECO:0000256" key="6">
    <source>
        <dbReference type="ARBA" id="ARBA00022840"/>
    </source>
</evidence>
<dbReference type="Gene3D" id="3.40.50.300">
    <property type="entry name" value="P-loop containing nucleotide triphosphate hydrolases"/>
    <property type="match status" value="1"/>
</dbReference>
<dbReference type="InterPro" id="IPR055414">
    <property type="entry name" value="LRR_R13L4/SHOC2-like"/>
</dbReference>
<dbReference type="GO" id="GO:0043531">
    <property type="term" value="F:ADP binding"/>
    <property type="evidence" value="ECO:0007669"/>
    <property type="project" value="InterPro"/>
</dbReference>
<keyword evidence="6" id="KW-0067">ATP-binding</keyword>
<dbReference type="InterPro" id="IPR036388">
    <property type="entry name" value="WH-like_DNA-bd_sf"/>
</dbReference>
<dbReference type="InterPro" id="IPR027417">
    <property type="entry name" value="P-loop_NTPase"/>
</dbReference>
<dbReference type="Pfam" id="PF23559">
    <property type="entry name" value="WHD_DRP"/>
    <property type="match status" value="2"/>
</dbReference>
<accession>A0AAW2WIP0</accession>
<evidence type="ECO:0000256" key="3">
    <source>
        <dbReference type="ARBA" id="ARBA00022737"/>
    </source>
</evidence>
<dbReference type="InterPro" id="IPR042197">
    <property type="entry name" value="Apaf_helical"/>
</dbReference>
<reference evidence="10" key="1">
    <citation type="submission" date="2020-06" db="EMBL/GenBank/DDBJ databases">
        <authorList>
            <person name="Li T."/>
            <person name="Hu X."/>
            <person name="Zhang T."/>
            <person name="Song X."/>
            <person name="Zhang H."/>
            <person name="Dai N."/>
            <person name="Sheng W."/>
            <person name="Hou X."/>
            <person name="Wei L."/>
        </authorList>
    </citation>
    <scope>NUCLEOTIDE SEQUENCE</scope>
    <source>
        <strain evidence="10">G02</strain>
        <tissue evidence="10">Leaf</tissue>
    </source>
</reference>
<dbReference type="EMBL" id="JACGWJ010000001">
    <property type="protein sequence ID" value="KAL0441373.1"/>
    <property type="molecule type" value="Genomic_DNA"/>
</dbReference>
<keyword evidence="3" id="KW-0677">Repeat</keyword>
<dbReference type="Pfam" id="PF00931">
    <property type="entry name" value="NB-ARC"/>
    <property type="match status" value="1"/>
</dbReference>
<dbReference type="GO" id="GO:0005524">
    <property type="term" value="F:ATP binding"/>
    <property type="evidence" value="ECO:0007669"/>
    <property type="project" value="UniProtKB-KW"/>
</dbReference>
<comment type="caution">
    <text evidence="10">The sequence shown here is derived from an EMBL/GenBank/DDBJ whole genome shotgun (WGS) entry which is preliminary data.</text>
</comment>
<evidence type="ECO:0000259" key="7">
    <source>
        <dbReference type="Pfam" id="PF00931"/>
    </source>
</evidence>